<accession>A0A0R2D330</accession>
<evidence type="ECO:0000256" key="1">
    <source>
        <dbReference type="SAM" id="Phobius"/>
    </source>
</evidence>
<feature type="transmembrane region" description="Helical" evidence="1">
    <location>
        <begin position="51"/>
        <end position="68"/>
    </location>
</feature>
<evidence type="ECO:0000313" key="3">
    <source>
        <dbReference type="Proteomes" id="UP000051638"/>
    </source>
</evidence>
<gene>
    <name evidence="2" type="ORF">FC24_GL001265</name>
</gene>
<dbReference type="OrthoDB" id="2246924at2"/>
<proteinExistence type="predicted"/>
<dbReference type="STRING" id="1423796.FC24_GL001265"/>
<keyword evidence="1" id="KW-0812">Transmembrane</keyword>
<feature type="transmembrane region" description="Helical" evidence="1">
    <location>
        <begin position="127"/>
        <end position="149"/>
    </location>
</feature>
<organism evidence="2 3">
    <name type="scientific">Loigolactobacillus rennini DSM 20253</name>
    <dbReference type="NCBI Taxonomy" id="1423796"/>
    <lineage>
        <taxon>Bacteria</taxon>
        <taxon>Bacillati</taxon>
        <taxon>Bacillota</taxon>
        <taxon>Bacilli</taxon>
        <taxon>Lactobacillales</taxon>
        <taxon>Lactobacillaceae</taxon>
        <taxon>Loigolactobacillus</taxon>
    </lineage>
</organism>
<feature type="transmembrane region" description="Helical" evidence="1">
    <location>
        <begin position="88"/>
        <end position="107"/>
    </location>
</feature>
<dbReference type="EMBL" id="AYYI01000032">
    <property type="protein sequence ID" value="KRM98542.1"/>
    <property type="molecule type" value="Genomic_DNA"/>
</dbReference>
<reference evidence="2 3" key="1">
    <citation type="journal article" date="2015" name="Genome Announc.">
        <title>Expanding the biotechnology potential of lactobacilli through comparative genomics of 213 strains and associated genera.</title>
        <authorList>
            <person name="Sun Z."/>
            <person name="Harris H.M."/>
            <person name="McCann A."/>
            <person name="Guo C."/>
            <person name="Argimon S."/>
            <person name="Zhang W."/>
            <person name="Yang X."/>
            <person name="Jeffery I.B."/>
            <person name="Cooney J.C."/>
            <person name="Kagawa T.F."/>
            <person name="Liu W."/>
            <person name="Song Y."/>
            <person name="Salvetti E."/>
            <person name="Wrobel A."/>
            <person name="Rasinkangas P."/>
            <person name="Parkhill J."/>
            <person name="Rea M.C."/>
            <person name="O'Sullivan O."/>
            <person name="Ritari J."/>
            <person name="Douillard F.P."/>
            <person name="Paul Ross R."/>
            <person name="Yang R."/>
            <person name="Briner A.E."/>
            <person name="Felis G.E."/>
            <person name="de Vos W.M."/>
            <person name="Barrangou R."/>
            <person name="Klaenhammer T.R."/>
            <person name="Caufield P.W."/>
            <person name="Cui Y."/>
            <person name="Zhang H."/>
            <person name="O'Toole P.W."/>
        </authorList>
    </citation>
    <scope>NUCLEOTIDE SEQUENCE [LARGE SCALE GENOMIC DNA]</scope>
    <source>
        <strain evidence="2 3">DSM 20253</strain>
    </source>
</reference>
<dbReference type="Proteomes" id="UP000051638">
    <property type="component" value="Unassembled WGS sequence"/>
</dbReference>
<keyword evidence="1" id="KW-1133">Transmembrane helix</keyword>
<dbReference type="PATRIC" id="fig|1423796.3.peg.1291"/>
<dbReference type="AlphaFoldDB" id="A0A0R2D330"/>
<evidence type="ECO:0000313" key="2">
    <source>
        <dbReference type="EMBL" id="KRM98542.1"/>
    </source>
</evidence>
<keyword evidence="1" id="KW-0472">Membrane</keyword>
<sequence>MSKHKKNKANSPRVEAAAQKNAAKIVNRMHEQQKSIAALPKWAHDLAYHRFGWSEFISFIPLIIITLTSPLLSDRVPLGDGLVVNKNALYIIPFASLLISAGCYFNIKIRRKGEHVPDIKHFASNELFTLFANVLVVVICSAVIVYQLYRAFTAG</sequence>
<protein>
    <submittedName>
        <fullName evidence="2">Uncharacterized protein</fullName>
    </submittedName>
</protein>
<comment type="caution">
    <text evidence="2">The sequence shown here is derived from an EMBL/GenBank/DDBJ whole genome shotgun (WGS) entry which is preliminary data.</text>
</comment>
<dbReference type="RefSeq" id="WP_057873833.1">
    <property type="nucleotide sequence ID" value="NZ_AYYI01000032.1"/>
</dbReference>
<name>A0A0R2D330_9LACO</name>
<keyword evidence="3" id="KW-1185">Reference proteome</keyword>